<feature type="repeat" description="WD" evidence="3">
    <location>
        <begin position="338"/>
        <end position="364"/>
    </location>
</feature>
<reference evidence="6" key="1">
    <citation type="journal article" date="2014" name="Genome Announc.">
        <title>Draft genome sequence of Rhodosporidium toruloides CECT1137, an oleaginous yeast of biotechnological interest.</title>
        <authorList>
            <person name="Morin N."/>
            <person name="Calcas X."/>
            <person name="Devillers H."/>
            <person name="Durrens P."/>
            <person name="Sherman D.J."/>
            <person name="Nicaud J.-M."/>
            <person name="Neuveglise C."/>
        </authorList>
    </citation>
    <scope>NUCLEOTIDE SEQUENCE</scope>
    <source>
        <strain evidence="6">CECT1137</strain>
    </source>
</reference>
<dbReference type="InterPro" id="IPR036322">
    <property type="entry name" value="WD40_repeat_dom_sf"/>
</dbReference>
<feature type="region of interest" description="Disordered" evidence="4">
    <location>
        <begin position="408"/>
        <end position="461"/>
    </location>
</feature>
<evidence type="ECO:0000256" key="4">
    <source>
        <dbReference type="SAM" id="MobiDB-lite"/>
    </source>
</evidence>
<proteinExistence type="predicted"/>
<dbReference type="InterPro" id="IPR059122">
    <property type="entry name" value="Beta-prop_WDR5-like"/>
</dbReference>
<evidence type="ECO:0000256" key="1">
    <source>
        <dbReference type="ARBA" id="ARBA00022574"/>
    </source>
</evidence>
<feature type="domain" description="WDR5-like beta-propeller" evidence="5">
    <location>
        <begin position="93"/>
        <end position="398"/>
    </location>
</feature>
<dbReference type="PROSITE" id="PS50294">
    <property type="entry name" value="WD_REPEATS_REGION"/>
    <property type="match status" value="5"/>
</dbReference>
<dbReference type="InterPro" id="IPR019775">
    <property type="entry name" value="WD40_repeat_CS"/>
</dbReference>
<name>A0A061ARL7_RHOTO</name>
<gene>
    <name evidence="6" type="ORF">RHTO0S_04e09956g</name>
</gene>
<dbReference type="InterPro" id="IPR020472">
    <property type="entry name" value="WD40_PAC1"/>
</dbReference>
<evidence type="ECO:0000256" key="2">
    <source>
        <dbReference type="ARBA" id="ARBA00022737"/>
    </source>
</evidence>
<feature type="repeat" description="WD" evidence="3">
    <location>
        <begin position="279"/>
        <end position="320"/>
    </location>
</feature>
<accession>A0A061ARL7</accession>
<dbReference type="InterPro" id="IPR015943">
    <property type="entry name" value="WD40/YVTN_repeat-like_dom_sf"/>
</dbReference>
<evidence type="ECO:0000259" key="5">
    <source>
        <dbReference type="Pfam" id="PF25175"/>
    </source>
</evidence>
<feature type="compositionally biased region" description="Low complexity" evidence="4">
    <location>
        <begin position="432"/>
        <end position="461"/>
    </location>
</feature>
<dbReference type="PANTHER" id="PTHR19879:SF9">
    <property type="entry name" value="TRANSCRIPTION INITIATION FACTOR TFIID SUBUNIT 5"/>
    <property type="match status" value="1"/>
</dbReference>
<feature type="repeat" description="WD" evidence="3">
    <location>
        <begin position="136"/>
        <end position="169"/>
    </location>
</feature>
<dbReference type="AlphaFoldDB" id="A0A061ARL7"/>
<organism evidence="6">
    <name type="scientific">Rhodotorula toruloides</name>
    <name type="common">Yeast</name>
    <name type="synonym">Rhodosporidium toruloides</name>
    <dbReference type="NCBI Taxonomy" id="5286"/>
    <lineage>
        <taxon>Eukaryota</taxon>
        <taxon>Fungi</taxon>
        <taxon>Dikarya</taxon>
        <taxon>Basidiomycota</taxon>
        <taxon>Pucciniomycotina</taxon>
        <taxon>Microbotryomycetes</taxon>
        <taxon>Sporidiobolales</taxon>
        <taxon>Sporidiobolaceae</taxon>
        <taxon>Rhodotorula</taxon>
    </lineage>
</organism>
<dbReference type="PANTHER" id="PTHR19879">
    <property type="entry name" value="TRANSCRIPTION INITIATION FACTOR TFIID"/>
    <property type="match status" value="1"/>
</dbReference>
<dbReference type="OrthoDB" id="674604at2759"/>
<dbReference type="PRINTS" id="PR00320">
    <property type="entry name" value="GPROTEINBRPT"/>
</dbReference>
<dbReference type="InterPro" id="IPR001680">
    <property type="entry name" value="WD40_rpt"/>
</dbReference>
<feature type="repeat" description="WD" evidence="3">
    <location>
        <begin position="236"/>
        <end position="277"/>
    </location>
</feature>
<dbReference type="Pfam" id="PF25175">
    <property type="entry name" value="Beta-prop_WDR5"/>
    <property type="match status" value="1"/>
</dbReference>
<keyword evidence="2" id="KW-0677">Repeat</keyword>
<dbReference type="Gene3D" id="2.130.10.10">
    <property type="entry name" value="YVTN repeat-like/Quinoprotein amine dehydrogenase"/>
    <property type="match status" value="1"/>
</dbReference>
<dbReference type="FunFam" id="2.130.10.10:FF:000228">
    <property type="entry name" value="COMPASS-like H3K4 histone methylase component WDR5A"/>
    <property type="match status" value="1"/>
</dbReference>
<dbReference type="PROSITE" id="PS50082">
    <property type="entry name" value="WD_REPEATS_2"/>
    <property type="match status" value="6"/>
</dbReference>
<feature type="compositionally biased region" description="Basic and acidic residues" evidence="4">
    <location>
        <begin position="24"/>
        <end position="34"/>
    </location>
</feature>
<keyword evidence="1 3" id="KW-0853">WD repeat</keyword>
<dbReference type="CDD" id="cd00200">
    <property type="entry name" value="WD40"/>
    <property type="match status" value="1"/>
</dbReference>
<protein>
    <submittedName>
        <fullName evidence="6">RHTO0S04e09956g1_1</fullName>
    </submittedName>
</protein>
<dbReference type="SMART" id="SM00320">
    <property type="entry name" value="WD40"/>
    <property type="match status" value="7"/>
</dbReference>
<feature type="repeat" description="WD" evidence="3">
    <location>
        <begin position="194"/>
        <end position="235"/>
    </location>
</feature>
<feature type="repeat" description="WD" evidence="3">
    <location>
        <begin position="94"/>
        <end position="135"/>
    </location>
</feature>
<dbReference type="SUPFAM" id="SSF50978">
    <property type="entry name" value="WD40 repeat-like"/>
    <property type="match status" value="1"/>
</dbReference>
<feature type="region of interest" description="Disordered" evidence="4">
    <location>
        <begin position="1"/>
        <end position="51"/>
    </location>
</feature>
<evidence type="ECO:0000256" key="3">
    <source>
        <dbReference type="PROSITE-ProRule" id="PRU00221"/>
    </source>
</evidence>
<dbReference type="GO" id="GO:0035097">
    <property type="term" value="C:histone methyltransferase complex"/>
    <property type="evidence" value="ECO:0007669"/>
    <property type="project" value="UniProtKB-ARBA"/>
</dbReference>
<evidence type="ECO:0000313" key="6">
    <source>
        <dbReference type="EMBL" id="CDR39811.1"/>
    </source>
</evidence>
<dbReference type="EMBL" id="LK052939">
    <property type="protein sequence ID" value="CDR39811.1"/>
    <property type="molecule type" value="Genomic_DNA"/>
</dbReference>
<dbReference type="PROSITE" id="PS00678">
    <property type="entry name" value="WD_REPEATS_1"/>
    <property type="match status" value="3"/>
</dbReference>
<sequence length="461" mass="49131">MSLDAPSAGLSDVTLPLHAPPDAPEARAAKRPRLDSPSTDEGARAVTPRQEELFRTDGPARAHDTAVAAAVQANGAGEAVKGPGRPDYSLRFTIEGHKKSISAVRFSPDGRWMASASADSPIHLHSLPSFSLHRTFSLHTGGVSDVAFSADSTLLASASDDRSVRIWEITPHILQPSTGPDPSAEKGERSARVLQGHLTAVFCVAWSPRGDLVASGGMDETVRVWDVQKGRMLRVLQAHSDPVSAMQFSRDGTMIVSCSWDGYFRIWDTSTGQCLKTLVNEDNAPIASVRFTPNSKFLFTSTLDSTIRLWDYQADKVVKAYTGHVNRKYCIPAVVTADGRYLVAGSEDHKVVVWDIQTREIVNSWIAHKDVVMAVAHHPTQGILATGALEKDPVIKIWMTPAALSAQEPPAAVSSPQQNGALPPAPPEEPEGPAAAANGAPDPAAEAATVDAGEAAMQVDA</sequence>